<dbReference type="Pfam" id="PF03354">
    <property type="entry name" value="TerL_ATPase"/>
    <property type="match status" value="1"/>
</dbReference>
<keyword evidence="4" id="KW-1185">Reference proteome</keyword>
<dbReference type="InterPro" id="IPR005021">
    <property type="entry name" value="Terminase_largesu-like"/>
</dbReference>
<comment type="caution">
    <text evidence="3">The sequence shown here is derived from an EMBL/GenBank/DDBJ whole genome shotgun (WGS) entry which is preliminary data.</text>
</comment>
<reference evidence="3 4" key="1">
    <citation type="submission" date="2019-03" db="EMBL/GenBank/DDBJ databases">
        <title>Genomic Encyclopedia of Archaeal and Bacterial Type Strains, Phase II (KMG-II): from individual species to whole genera.</title>
        <authorList>
            <person name="Goeker M."/>
        </authorList>
    </citation>
    <scope>NUCLEOTIDE SEQUENCE [LARGE SCALE GENOMIC DNA]</scope>
    <source>
        <strain evidence="3 4">ATCC 35214</strain>
    </source>
</reference>
<evidence type="ECO:0000313" key="4">
    <source>
        <dbReference type="Proteomes" id="UP000295757"/>
    </source>
</evidence>
<feature type="domain" description="Terminase large subunit-like ATPase" evidence="1">
    <location>
        <begin position="98"/>
        <end position="267"/>
    </location>
</feature>
<dbReference type="PANTHER" id="PTHR41287:SF1">
    <property type="entry name" value="PROTEIN YMFN"/>
    <property type="match status" value="1"/>
</dbReference>
<evidence type="ECO:0000313" key="3">
    <source>
        <dbReference type="EMBL" id="TDV23498.1"/>
    </source>
</evidence>
<sequence>MNYFKHSLWENVNEFIKNIATEQIDEPTSYALKVYQNKIVASEMVRLQAARHLLFLYHQSTDPDFGFIYDASAYQKVADFAKHIIIPETKKPFIFTDFRAFITGFVFGWRYRNDPSRNITTEVFDIEARKQWKSSFWAMIALATSLGLLKDGAAEVYFCGPHKESSKIPYKIALGYIKTSKKIKKLFERANSVRIISKKMGEIKALPFDKAGLEGKNPSLVILTEYHLHKDETMQESAMTSKNLSRKNQLIVYDTTKGANIESVCFHRERDYKNFLISQILNPESIHPNFSVFLFCAELDEADWENWKDSKLWKKSNPGLGVTVSLQDLEAEASKITNISAEAEFKIKRLGIWVNTGMAYFSFSDIMESQKANKAKVEEYLQHHNLKELNALMGIDLSSTSDTTAICLNWEIPQADGESIYLFKIHSFIPSDSIAKKEISDKARYRQWLQQGLLTASQGKVIDYSLVVDKIREWKNLYNIKKLLYDRWRFFAVKDNILKNEVFSDEQVQDVKQGVYLNPAFQQFEIKLRNKKIYILDDNELVFSHILNVEVQHSKNSTETFLIKKLSTNSRIDAFIAMLNTISWRHNITDKTTEAFFDLIS</sequence>
<dbReference type="OrthoDB" id="9760250at2"/>
<name>A0A4R7UC91_9BACT</name>
<dbReference type="Proteomes" id="UP000295757">
    <property type="component" value="Unassembled WGS sequence"/>
</dbReference>
<dbReference type="Pfam" id="PF20441">
    <property type="entry name" value="TerL_nuclease"/>
    <property type="match status" value="1"/>
</dbReference>
<dbReference type="GO" id="GO:0004519">
    <property type="term" value="F:endonuclease activity"/>
    <property type="evidence" value="ECO:0007669"/>
    <property type="project" value="InterPro"/>
</dbReference>
<dbReference type="Gene3D" id="3.40.50.300">
    <property type="entry name" value="P-loop containing nucleotide triphosphate hydrolases"/>
    <property type="match status" value="1"/>
</dbReference>
<evidence type="ECO:0000259" key="2">
    <source>
        <dbReference type="Pfam" id="PF20441"/>
    </source>
</evidence>
<accession>A0A4R7UC91</accession>
<dbReference type="RefSeq" id="WP_134110891.1">
    <property type="nucleotide sequence ID" value="NZ_SOCN01000002.1"/>
</dbReference>
<dbReference type="PANTHER" id="PTHR41287">
    <property type="match status" value="1"/>
</dbReference>
<protein>
    <submittedName>
        <fullName evidence="3">Phage terminase large subunit-like protein</fullName>
    </submittedName>
</protein>
<dbReference type="EMBL" id="SOCN01000002">
    <property type="protein sequence ID" value="TDV23498.1"/>
    <property type="molecule type" value="Genomic_DNA"/>
</dbReference>
<organism evidence="3 4">
    <name type="scientific">Mycoplasmopsis mustelae</name>
    <dbReference type="NCBI Taxonomy" id="171289"/>
    <lineage>
        <taxon>Bacteria</taxon>
        <taxon>Bacillati</taxon>
        <taxon>Mycoplasmatota</taxon>
        <taxon>Mycoplasmoidales</taxon>
        <taxon>Metamycoplasmataceae</taxon>
        <taxon>Mycoplasmopsis</taxon>
    </lineage>
</organism>
<dbReference type="AlphaFoldDB" id="A0A4R7UC91"/>
<evidence type="ECO:0000259" key="1">
    <source>
        <dbReference type="Pfam" id="PF03354"/>
    </source>
</evidence>
<dbReference type="InterPro" id="IPR046461">
    <property type="entry name" value="TerL_ATPase"/>
</dbReference>
<dbReference type="InterPro" id="IPR046462">
    <property type="entry name" value="TerL_nuclease"/>
</dbReference>
<gene>
    <name evidence="3" type="ORF">BCF59_0487</name>
</gene>
<feature type="domain" description="Terminase large subunit-like endonuclease" evidence="2">
    <location>
        <begin position="289"/>
        <end position="584"/>
    </location>
</feature>
<proteinExistence type="predicted"/>
<dbReference type="InterPro" id="IPR027417">
    <property type="entry name" value="P-loop_NTPase"/>
</dbReference>